<organism evidence="1 2">
    <name type="scientific">Pseudomonas haemolytica</name>
    <dbReference type="NCBI Taxonomy" id="2600065"/>
    <lineage>
        <taxon>Bacteria</taxon>
        <taxon>Pseudomonadati</taxon>
        <taxon>Pseudomonadota</taxon>
        <taxon>Gammaproteobacteria</taxon>
        <taxon>Pseudomonadales</taxon>
        <taxon>Pseudomonadaceae</taxon>
        <taxon>Pseudomonas</taxon>
    </lineage>
</organism>
<dbReference type="EMBL" id="JAENSR010000009">
    <property type="protein sequence ID" value="MBK3462647.1"/>
    <property type="molecule type" value="Genomic_DNA"/>
</dbReference>
<protein>
    <recommendedName>
        <fullName evidence="3">Large polyvalent protein-associated domain-containing protein</fullName>
    </recommendedName>
</protein>
<accession>A0ABS1H082</accession>
<evidence type="ECO:0000313" key="1">
    <source>
        <dbReference type="EMBL" id="MBK3462647.1"/>
    </source>
</evidence>
<sequence>MSNDKYTYEQLQAGYEKMKGSLAESATRVEDKSKVLTKKVGLLKFHENLKDFNKYICSPYNHHNHTTNIIPVLRAYIVKRSDVDTAYSEDYLAELTKHIETHNKLLKVRVALKHKTVHIFEAQLVMKKYETFFVDDEGKKRANLDLMESALNTQIEENNGGKPAIKSITAFKYSRSKDKPETTTLFKASYKDLLFNNYGLQIEWTNGEKEKIDMYKDATYYKNLESGVDGKLGTYAIYKAEKPDATPKITKEEIKSEIINNIINEPEKPNE</sequence>
<reference evidence="1 2" key="1">
    <citation type="submission" date="2021-01" db="EMBL/GenBank/DDBJ databases">
        <title>Antibiotic resistance and phylogeny of Pseudomonas spp. isolated over three decades from chicken meat in the Norwegian food chain.</title>
        <authorList>
            <person name="Moen B."/>
        </authorList>
    </citation>
    <scope>NUCLEOTIDE SEQUENCE [LARGE SCALE GENOMIC DNA]</scope>
    <source>
        <strain evidence="1 2">MF6766</strain>
    </source>
</reference>
<keyword evidence="2" id="KW-1185">Reference proteome</keyword>
<dbReference type="RefSeq" id="WP_200657683.1">
    <property type="nucleotide sequence ID" value="NZ_JAENSR010000009.1"/>
</dbReference>
<comment type="caution">
    <text evidence="1">The sequence shown here is derived from an EMBL/GenBank/DDBJ whole genome shotgun (WGS) entry which is preliminary data.</text>
</comment>
<evidence type="ECO:0008006" key="3">
    <source>
        <dbReference type="Google" id="ProtNLM"/>
    </source>
</evidence>
<name>A0ABS1H082_9PSED</name>
<evidence type="ECO:0000313" key="2">
    <source>
        <dbReference type="Proteomes" id="UP000620382"/>
    </source>
</evidence>
<dbReference type="Proteomes" id="UP000620382">
    <property type="component" value="Unassembled WGS sequence"/>
</dbReference>
<gene>
    <name evidence="1" type="ORF">JJD71_26630</name>
</gene>
<proteinExistence type="predicted"/>